<name>A0ABX0W070_9RHOB</name>
<organism evidence="4 5">
    <name type="scientific">Marivivens donghaensis</name>
    <dbReference type="NCBI Taxonomy" id="1699413"/>
    <lineage>
        <taxon>Bacteria</taxon>
        <taxon>Pseudomonadati</taxon>
        <taxon>Pseudomonadota</taxon>
        <taxon>Alphaproteobacteria</taxon>
        <taxon>Rhodobacterales</taxon>
        <taxon>Paracoccaceae</taxon>
        <taxon>Marivivens group</taxon>
        <taxon>Marivivens</taxon>
    </lineage>
</organism>
<feature type="domain" description="HTH tetR-type" evidence="3">
    <location>
        <begin position="9"/>
        <end position="69"/>
    </location>
</feature>
<keyword evidence="1 2" id="KW-0238">DNA-binding</keyword>
<proteinExistence type="predicted"/>
<evidence type="ECO:0000313" key="5">
    <source>
        <dbReference type="Proteomes" id="UP000709466"/>
    </source>
</evidence>
<dbReference type="Pfam" id="PF17935">
    <property type="entry name" value="TetR_C_27"/>
    <property type="match status" value="1"/>
</dbReference>
<evidence type="ECO:0000259" key="3">
    <source>
        <dbReference type="PROSITE" id="PS50977"/>
    </source>
</evidence>
<reference evidence="4 5" key="1">
    <citation type="submission" date="2020-03" db="EMBL/GenBank/DDBJ databases">
        <title>Bacterial isolates of synthetic phycosphere.</title>
        <authorList>
            <person name="Fu H."/>
            <person name="Moran M.A."/>
        </authorList>
    </citation>
    <scope>NUCLEOTIDE SEQUENCE [LARGE SCALE GENOMIC DNA]</scope>
    <source>
        <strain evidence="4 5">HF1</strain>
    </source>
</reference>
<dbReference type="InterPro" id="IPR009057">
    <property type="entry name" value="Homeodomain-like_sf"/>
</dbReference>
<gene>
    <name evidence="4" type="ORF">HCZ30_14775</name>
</gene>
<dbReference type="PROSITE" id="PS50977">
    <property type="entry name" value="HTH_TETR_2"/>
    <property type="match status" value="1"/>
</dbReference>
<evidence type="ECO:0000256" key="2">
    <source>
        <dbReference type="PROSITE-ProRule" id="PRU00335"/>
    </source>
</evidence>
<dbReference type="Gene3D" id="1.10.357.10">
    <property type="entry name" value="Tetracycline Repressor, domain 2"/>
    <property type="match status" value="1"/>
</dbReference>
<feature type="DNA-binding region" description="H-T-H motif" evidence="2">
    <location>
        <begin position="32"/>
        <end position="51"/>
    </location>
</feature>
<dbReference type="Proteomes" id="UP000709466">
    <property type="component" value="Unassembled WGS sequence"/>
</dbReference>
<dbReference type="SUPFAM" id="SSF46689">
    <property type="entry name" value="Homeodomain-like"/>
    <property type="match status" value="1"/>
</dbReference>
<keyword evidence="5" id="KW-1185">Reference proteome</keyword>
<dbReference type="InterPro" id="IPR001647">
    <property type="entry name" value="HTH_TetR"/>
</dbReference>
<comment type="caution">
    <text evidence="4">The sequence shown here is derived from an EMBL/GenBank/DDBJ whole genome shotgun (WGS) entry which is preliminary data.</text>
</comment>
<dbReference type="Pfam" id="PF00440">
    <property type="entry name" value="TetR_N"/>
    <property type="match status" value="1"/>
</dbReference>
<dbReference type="EMBL" id="JAATOP010000012">
    <property type="protein sequence ID" value="NIY73694.1"/>
    <property type="molecule type" value="Genomic_DNA"/>
</dbReference>
<dbReference type="InterPro" id="IPR041478">
    <property type="entry name" value="TetR_C_27"/>
</dbReference>
<accession>A0ABX0W070</accession>
<evidence type="ECO:0000313" key="4">
    <source>
        <dbReference type="EMBL" id="NIY73694.1"/>
    </source>
</evidence>
<sequence length="196" mass="22356">MPRTGLSQEELRERAVDVTLAQLRKVGSEKLRLVDVAKAMDVKHTSLYPHFANKAALVDAVTAKWLLESEEALAKVCAMDLPARERVEQWFMTRYTMNRDRAQNDAEVFHAYNLASDAKQPAVVHHLAALRQQMADLMRELGYEGDTAMERARLILRAMVFFIHPAMIADHAEEDHSAHLRDTLDCLLKGMKVRDF</sequence>
<protein>
    <submittedName>
        <fullName evidence="4">TetR/AcrR family transcriptional regulator</fullName>
    </submittedName>
</protein>
<dbReference type="RefSeq" id="WP_167639078.1">
    <property type="nucleotide sequence ID" value="NZ_JAATOP010000012.1"/>
</dbReference>
<evidence type="ECO:0000256" key="1">
    <source>
        <dbReference type="ARBA" id="ARBA00023125"/>
    </source>
</evidence>